<dbReference type="InterPro" id="IPR039421">
    <property type="entry name" value="Type_1_exporter"/>
</dbReference>
<evidence type="ECO:0000313" key="10">
    <source>
        <dbReference type="EMBL" id="SDI25440.1"/>
    </source>
</evidence>
<dbReference type="SMART" id="SM00382">
    <property type="entry name" value="AAA"/>
    <property type="match status" value="1"/>
</dbReference>
<dbReference type="Pfam" id="PF00005">
    <property type="entry name" value="ABC_tran"/>
    <property type="match status" value="1"/>
</dbReference>
<dbReference type="PANTHER" id="PTHR24221:SF654">
    <property type="entry name" value="ATP-BINDING CASSETTE SUB-FAMILY B MEMBER 6"/>
    <property type="match status" value="1"/>
</dbReference>
<keyword evidence="3" id="KW-0812">Transmembrane</keyword>
<protein>
    <submittedName>
        <fullName evidence="10">ABC-type multidrug transport system, ATPase and permease component</fullName>
    </submittedName>
</protein>
<evidence type="ECO:0000256" key="6">
    <source>
        <dbReference type="ARBA" id="ARBA00022967"/>
    </source>
</evidence>
<comment type="similarity">
    <text evidence="9">Belongs to the ABC transporter superfamily. Siderophore-Fe(3+) uptake transporter (SIUT) (TC 3.A.1.21) family.</text>
</comment>
<dbReference type="PROSITE" id="PS50893">
    <property type="entry name" value="ABC_TRANSPORTER_2"/>
    <property type="match status" value="1"/>
</dbReference>
<keyword evidence="6" id="KW-1278">Translocase</keyword>
<evidence type="ECO:0000256" key="1">
    <source>
        <dbReference type="ARBA" id="ARBA00004429"/>
    </source>
</evidence>
<keyword evidence="8" id="KW-0472">Membrane</keyword>
<keyword evidence="5" id="KW-0067">ATP-binding</keyword>
<dbReference type="InterPro" id="IPR003593">
    <property type="entry name" value="AAA+_ATPase"/>
</dbReference>
<dbReference type="PANTHER" id="PTHR24221">
    <property type="entry name" value="ATP-BINDING CASSETTE SUB-FAMILY B"/>
    <property type="match status" value="1"/>
</dbReference>
<reference evidence="10 11" key="1">
    <citation type="submission" date="2016-10" db="EMBL/GenBank/DDBJ databases">
        <authorList>
            <person name="de Groot N.N."/>
        </authorList>
    </citation>
    <scope>NUCLEOTIDE SEQUENCE [LARGE SCALE GENOMIC DNA]</scope>
    <source>
        <strain evidence="10 11">DSM 44892</strain>
    </source>
</reference>
<keyword evidence="2" id="KW-0997">Cell inner membrane</keyword>
<evidence type="ECO:0000256" key="4">
    <source>
        <dbReference type="ARBA" id="ARBA00022741"/>
    </source>
</evidence>
<dbReference type="OrthoDB" id="9806127at2"/>
<dbReference type="SUPFAM" id="SSF90123">
    <property type="entry name" value="ABC transporter transmembrane region"/>
    <property type="match status" value="1"/>
</dbReference>
<accession>A0A1G8J453</accession>
<keyword evidence="2" id="KW-1003">Cell membrane</keyword>
<dbReference type="InterPro" id="IPR036640">
    <property type="entry name" value="ABC1_TM_sf"/>
</dbReference>
<keyword evidence="4" id="KW-0547">Nucleotide-binding</keyword>
<proteinExistence type="inferred from homology"/>
<evidence type="ECO:0000256" key="9">
    <source>
        <dbReference type="ARBA" id="ARBA00023455"/>
    </source>
</evidence>
<dbReference type="Pfam" id="PF00664">
    <property type="entry name" value="ABC_membrane"/>
    <property type="match status" value="1"/>
</dbReference>
<dbReference type="AlphaFoldDB" id="A0A1G8J453"/>
<dbReference type="Proteomes" id="UP000183263">
    <property type="component" value="Unassembled WGS sequence"/>
</dbReference>
<dbReference type="PROSITE" id="PS50929">
    <property type="entry name" value="ABC_TM1F"/>
    <property type="match status" value="1"/>
</dbReference>
<dbReference type="EMBL" id="FNDN01000006">
    <property type="protein sequence ID" value="SDI25440.1"/>
    <property type="molecule type" value="Genomic_DNA"/>
</dbReference>
<evidence type="ECO:0000256" key="8">
    <source>
        <dbReference type="ARBA" id="ARBA00023136"/>
    </source>
</evidence>
<dbReference type="InterPro" id="IPR027417">
    <property type="entry name" value="P-loop_NTPase"/>
</dbReference>
<dbReference type="InterPro" id="IPR011527">
    <property type="entry name" value="ABC1_TM_dom"/>
</dbReference>
<sequence length="572" mass="59608">MTGIDPRQTIRGTDLRNRAAFRDVVRPLARLLPVLRGERRGVLGTAAVATISTAVLVALGVALAGAIGHLVVLGERPGTPFWVAVAAAVAVRAVLTWWEMDLSHSLAYRVLAWLRMAVFDRYTAGMPARSRDHSGRAATILADIEKLEFFYAHTVAQFASTALVFVAGSVLVGVVAPPVSLVLVAAGVLVVVVTAASARNADVDGRATVAAQSALSARVADVLGGVRDVLGYGLRGPLRREIAGLSRVAADARGRREARIRRSESLRDLVLALSVVAVLVTGATTASVPVEWTAALAALTLGILAPLADVAGTAAALPPLAASAARIGDELDRPAVVRAAPDPREIPTGPLGLRARSLEFGYRTAPVLDGFDLDIEAGELVAIVGDSGVGKSTLAALLARVWDPDGGTIELVGPDAVVALTDVDDTDLREVLGFVEQDAALFHGTVRDNLVLGIPRPVPDETLHRALSRVGADRWIALDDDLGEGGVRLSGGQHARLCLARALVRSPRILVLDEVTAALDAGTEAEILGVIAALDCTRILVSHRPATIAAADRVVTLTQPVTPPPPDTPPHG</sequence>
<dbReference type="InterPro" id="IPR003439">
    <property type="entry name" value="ABC_transporter-like_ATP-bd"/>
</dbReference>
<dbReference type="Gene3D" id="1.20.1560.10">
    <property type="entry name" value="ABC transporter type 1, transmembrane domain"/>
    <property type="match status" value="1"/>
</dbReference>
<dbReference type="GO" id="GO:0016887">
    <property type="term" value="F:ATP hydrolysis activity"/>
    <property type="evidence" value="ECO:0007669"/>
    <property type="project" value="InterPro"/>
</dbReference>
<evidence type="ECO:0000256" key="2">
    <source>
        <dbReference type="ARBA" id="ARBA00022519"/>
    </source>
</evidence>
<dbReference type="SUPFAM" id="SSF52540">
    <property type="entry name" value="P-loop containing nucleoside triphosphate hydrolases"/>
    <property type="match status" value="1"/>
</dbReference>
<dbReference type="CDD" id="cd03228">
    <property type="entry name" value="ABCC_MRP_Like"/>
    <property type="match status" value="1"/>
</dbReference>
<dbReference type="GO" id="GO:0005886">
    <property type="term" value="C:plasma membrane"/>
    <property type="evidence" value="ECO:0007669"/>
    <property type="project" value="UniProtKB-SubCell"/>
</dbReference>
<comment type="subcellular location">
    <subcellularLocation>
        <location evidence="1">Cell inner membrane</location>
        <topology evidence="1">Multi-pass membrane protein</topology>
    </subcellularLocation>
</comment>
<name>A0A1G8J453_9NOCA</name>
<evidence type="ECO:0000313" key="11">
    <source>
        <dbReference type="Proteomes" id="UP000183263"/>
    </source>
</evidence>
<dbReference type="GO" id="GO:0005524">
    <property type="term" value="F:ATP binding"/>
    <property type="evidence" value="ECO:0007669"/>
    <property type="project" value="UniProtKB-KW"/>
</dbReference>
<organism evidence="10 11">
    <name type="scientific">Rhodococcus triatomae</name>
    <dbReference type="NCBI Taxonomy" id="300028"/>
    <lineage>
        <taxon>Bacteria</taxon>
        <taxon>Bacillati</taxon>
        <taxon>Actinomycetota</taxon>
        <taxon>Actinomycetes</taxon>
        <taxon>Mycobacteriales</taxon>
        <taxon>Nocardiaceae</taxon>
        <taxon>Rhodococcus</taxon>
    </lineage>
</organism>
<dbReference type="GO" id="GO:0034040">
    <property type="term" value="F:ATPase-coupled lipid transmembrane transporter activity"/>
    <property type="evidence" value="ECO:0007669"/>
    <property type="project" value="TreeGrafter"/>
</dbReference>
<gene>
    <name evidence="10" type="ORF">SAMN05444695_10645</name>
</gene>
<keyword evidence="11" id="KW-1185">Reference proteome</keyword>
<dbReference type="Gene3D" id="3.40.50.300">
    <property type="entry name" value="P-loop containing nucleotide triphosphate hydrolases"/>
    <property type="match status" value="1"/>
</dbReference>
<evidence type="ECO:0000256" key="3">
    <source>
        <dbReference type="ARBA" id="ARBA00022692"/>
    </source>
</evidence>
<dbReference type="RefSeq" id="WP_083343079.1">
    <property type="nucleotide sequence ID" value="NZ_CP048813.1"/>
</dbReference>
<evidence type="ECO:0000256" key="5">
    <source>
        <dbReference type="ARBA" id="ARBA00022840"/>
    </source>
</evidence>
<keyword evidence="7" id="KW-1133">Transmembrane helix</keyword>
<dbReference type="GO" id="GO:0140359">
    <property type="term" value="F:ABC-type transporter activity"/>
    <property type="evidence" value="ECO:0007669"/>
    <property type="project" value="InterPro"/>
</dbReference>
<evidence type="ECO:0000256" key="7">
    <source>
        <dbReference type="ARBA" id="ARBA00022989"/>
    </source>
</evidence>